<accession>A0ABP7WBA9</accession>
<sequence length="302" mass="31683">MAGSVTWLRTDVVPVDSLTPMPGNPRRGVVEEIRGSIRRHGQYRSLVVRDTGEQLVILAGNHTLKALVAEGHTEVRCEIVQCDDDTARRINIGDNRLHDLGGYDDDELTRILQELPDLDATGYTGEDLDELLRATDALGDPAASFLDPFRQQPPTAPPAAPAAGVPPAPPYDAPADSHTTAAGAPAAPPPPGTGTPPLSRPEDGQPAAQEAPQPTSHPAVSDAPPAAPGAIPPPPSTASPQDLVPISWTVTVAERDRIRGILRKAQGQLGVPDASTALVQILDQYAATHLQESASAIPKEPS</sequence>
<dbReference type="InterPro" id="IPR003115">
    <property type="entry name" value="ParB_N"/>
</dbReference>
<protein>
    <recommendedName>
        <fullName evidence="2">ParB-like N-terminal domain-containing protein</fullName>
    </recommendedName>
</protein>
<dbReference type="Gene3D" id="3.90.1530.10">
    <property type="entry name" value="Conserved hypothetical protein from pyrococcus furiosus pfu- 392566-001, ParB domain"/>
    <property type="match status" value="1"/>
</dbReference>
<dbReference type="SUPFAM" id="SSF110849">
    <property type="entry name" value="ParB/Sulfiredoxin"/>
    <property type="match status" value="1"/>
</dbReference>
<evidence type="ECO:0000256" key="1">
    <source>
        <dbReference type="SAM" id="MobiDB-lite"/>
    </source>
</evidence>
<evidence type="ECO:0000313" key="4">
    <source>
        <dbReference type="Proteomes" id="UP001500683"/>
    </source>
</evidence>
<keyword evidence="4" id="KW-1185">Reference proteome</keyword>
<evidence type="ECO:0000259" key="2">
    <source>
        <dbReference type="SMART" id="SM00470"/>
    </source>
</evidence>
<feature type="domain" description="ParB-like N-terminal" evidence="2">
    <location>
        <begin position="13"/>
        <end position="96"/>
    </location>
</feature>
<reference evidence="4" key="1">
    <citation type="journal article" date="2019" name="Int. J. Syst. Evol. Microbiol.">
        <title>The Global Catalogue of Microorganisms (GCM) 10K type strain sequencing project: providing services to taxonomists for standard genome sequencing and annotation.</title>
        <authorList>
            <consortium name="The Broad Institute Genomics Platform"/>
            <consortium name="The Broad Institute Genome Sequencing Center for Infectious Disease"/>
            <person name="Wu L."/>
            <person name="Ma J."/>
        </authorList>
    </citation>
    <scope>NUCLEOTIDE SEQUENCE [LARGE SCALE GENOMIC DNA]</scope>
    <source>
        <strain evidence="4">JCM 16702</strain>
    </source>
</reference>
<feature type="region of interest" description="Disordered" evidence="1">
    <location>
        <begin position="142"/>
        <end position="244"/>
    </location>
</feature>
<proteinExistence type="predicted"/>
<gene>
    <name evidence="3" type="ORF">GCM10022214_51640</name>
</gene>
<evidence type="ECO:0000313" key="3">
    <source>
        <dbReference type="EMBL" id="GAA4085294.1"/>
    </source>
</evidence>
<dbReference type="SMART" id="SM00470">
    <property type="entry name" value="ParB"/>
    <property type="match status" value="1"/>
</dbReference>
<comment type="caution">
    <text evidence="3">The sequence shown here is derived from an EMBL/GenBank/DDBJ whole genome shotgun (WGS) entry which is preliminary data.</text>
</comment>
<feature type="compositionally biased region" description="Pro residues" evidence="1">
    <location>
        <begin position="154"/>
        <end position="172"/>
    </location>
</feature>
<dbReference type="Pfam" id="PF02195">
    <property type="entry name" value="ParB_N"/>
    <property type="match status" value="1"/>
</dbReference>
<organism evidence="3 4">
    <name type="scientific">Actinomadura miaoliensis</name>
    <dbReference type="NCBI Taxonomy" id="430685"/>
    <lineage>
        <taxon>Bacteria</taxon>
        <taxon>Bacillati</taxon>
        <taxon>Actinomycetota</taxon>
        <taxon>Actinomycetes</taxon>
        <taxon>Streptosporangiales</taxon>
        <taxon>Thermomonosporaceae</taxon>
        <taxon>Actinomadura</taxon>
    </lineage>
</organism>
<feature type="compositionally biased region" description="Pro residues" evidence="1">
    <location>
        <begin position="225"/>
        <end position="237"/>
    </location>
</feature>
<name>A0ABP7WBA9_9ACTN</name>
<dbReference type="Proteomes" id="UP001500683">
    <property type="component" value="Unassembled WGS sequence"/>
</dbReference>
<dbReference type="RefSeq" id="WP_344952471.1">
    <property type="nucleotide sequence ID" value="NZ_BAAAZG010000038.1"/>
</dbReference>
<dbReference type="EMBL" id="BAAAZG010000038">
    <property type="protein sequence ID" value="GAA4085294.1"/>
    <property type="molecule type" value="Genomic_DNA"/>
</dbReference>
<dbReference type="InterPro" id="IPR036086">
    <property type="entry name" value="ParB/Sulfiredoxin_sf"/>
</dbReference>